<keyword evidence="11 16" id="KW-0472">Membrane</keyword>
<dbReference type="SMART" id="SM00382">
    <property type="entry name" value="AAA"/>
    <property type="match status" value="1"/>
</dbReference>
<keyword evidence="3" id="KW-1003">Cell membrane</keyword>
<feature type="domain" description="FtsK" evidence="17">
    <location>
        <begin position="368"/>
        <end position="555"/>
    </location>
</feature>
<dbReference type="InterPro" id="IPR018541">
    <property type="entry name" value="Ftsk_gamma"/>
</dbReference>
<dbReference type="Pfam" id="PF13491">
    <property type="entry name" value="FtsK_4TM"/>
    <property type="match status" value="1"/>
</dbReference>
<keyword evidence="6 14" id="KW-0547">Nucleotide-binding</keyword>
<evidence type="ECO:0000256" key="12">
    <source>
        <dbReference type="ARBA" id="ARBA00023306"/>
    </source>
</evidence>
<dbReference type="Pfam" id="PF01580">
    <property type="entry name" value="FtsK_SpoIIIE"/>
    <property type="match status" value="1"/>
</dbReference>
<dbReference type="GO" id="GO:0051301">
    <property type="term" value="P:cell division"/>
    <property type="evidence" value="ECO:0007669"/>
    <property type="project" value="UniProtKB-KW"/>
</dbReference>
<dbReference type="Pfam" id="PF17854">
    <property type="entry name" value="FtsK_alpha"/>
    <property type="match status" value="1"/>
</dbReference>
<keyword evidence="5 16" id="KW-0812">Transmembrane</keyword>
<feature type="transmembrane region" description="Helical" evidence="16">
    <location>
        <begin position="65"/>
        <end position="89"/>
    </location>
</feature>
<evidence type="ECO:0000256" key="3">
    <source>
        <dbReference type="ARBA" id="ARBA00022475"/>
    </source>
</evidence>
<dbReference type="InterPro" id="IPR003593">
    <property type="entry name" value="AAA+_ATPase"/>
</dbReference>
<feature type="region of interest" description="Disordered" evidence="15">
    <location>
        <begin position="680"/>
        <end position="723"/>
    </location>
</feature>
<dbReference type="PANTHER" id="PTHR22683:SF41">
    <property type="entry name" value="DNA TRANSLOCASE FTSK"/>
    <property type="match status" value="1"/>
</dbReference>
<comment type="caution">
    <text evidence="18">The sequence shown here is derived from an EMBL/GenBank/DDBJ whole genome shotgun (WGS) entry which is preliminary data.</text>
</comment>
<name>A0A2H0NET5_9BACT</name>
<evidence type="ECO:0000256" key="4">
    <source>
        <dbReference type="ARBA" id="ARBA00022618"/>
    </source>
</evidence>
<evidence type="ECO:0000256" key="6">
    <source>
        <dbReference type="ARBA" id="ARBA00022741"/>
    </source>
</evidence>
<evidence type="ECO:0000313" key="18">
    <source>
        <dbReference type="EMBL" id="PIR06596.1"/>
    </source>
</evidence>
<feature type="compositionally biased region" description="Acidic residues" evidence="15">
    <location>
        <begin position="694"/>
        <end position="723"/>
    </location>
</feature>
<dbReference type="InterPro" id="IPR036390">
    <property type="entry name" value="WH_DNA-bd_sf"/>
</dbReference>
<comment type="subcellular location">
    <subcellularLocation>
        <location evidence="1">Cell membrane</location>
        <topology evidence="1">Multi-pass membrane protein</topology>
    </subcellularLocation>
</comment>
<dbReference type="PROSITE" id="PS50901">
    <property type="entry name" value="FTSK"/>
    <property type="match status" value="1"/>
</dbReference>
<comment type="similarity">
    <text evidence="2">Belongs to the FtsK/SpoIIIE/SftA family.</text>
</comment>
<evidence type="ECO:0000256" key="11">
    <source>
        <dbReference type="ARBA" id="ARBA00023136"/>
    </source>
</evidence>
<evidence type="ECO:0000256" key="14">
    <source>
        <dbReference type="PROSITE-ProRule" id="PRU00289"/>
    </source>
</evidence>
<feature type="binding site" evidence="14">
    <location>
        <begin position="385"/>
        <end position="392"/>
    </location>
    <ligand>
        <name>ATP</name>
        <dbReference type="ChEBI" id="CHEBI:30616"/>
    </ligand>
</feature>
<dbReference type="Gene3D" id="3.40.50.300">
    <property type="entry name" value="P-loop containing nucleotide triphosphate hydrolases"/>
    <property type="match status" value="1"/>
</dbReference>
<dbReference type="InterPro" id="IPR027417">
    <property type="entry name" value="P-loop_NTPase"/>
</dbReference>
<evidence type="ECO:0000256" key="7">
    <source>
        <dbReference type="ARBA" id="ARBA00022829"/>
    </source>
</evidence>
<dbReference type="GO" id="GO:0005886">
    <property type="term" value="C:plasma membrane"/>
    <property type="evidence" value="ECO:0007669"/>
    <property type="project" value="UniProtKB-SubCell"/>
</dbReference>
<protein>
    <submittedName>
        <fullName evidence="18">Cell division protein FtsK</fullName>
    </submittedName>
</protein>
<evidence type="ECO:0000256" key="2">
    <source>
        <dbReference type="ARBA" id="ARBA00006474"/>
    </source>
</evidence>
<evidence type="ECO:0000256" key="10">
    <source>
        <dbReference type="ARBA" id="ARBA00023125"/>
    </source>
</evidence>
<accession>A0A2H0NET5</accession>
<dbReference type="EMBL" id="PCWQ01000012">
    <property type="protein sequence ID" value="PIR06596.1"/>
    <property type="molecule type" value="Genomic_DNA"/>
</dbReference>
<dbReference type="InterPro" id="IPR025199">
    <property type="entry name" value="FtsK_4TM"/>
</dbReference>
<dbReference type="InterPro" id="IPR041027">
    <property type="entry name" value="FtsK_alpha"/>
</dbReference>
<keyword evidence="12" id="KW-0131">Cell cycle</keyword>
<evidence type="ECO:0000256" key="9">
    <source>
        <dbReference type="ARBA" id="ARBA00022989"/>
    </source>
</evidence>
<evidence type="ECO:0000256" key="15">
    <source>
        <dbReference type="SAM" id="MobiDB-lite"/>
    </source>
</evidence>
<organism evidence="18 19">
    <name type="scientific">Candidatus Komeilibacteria bacterium CG11_big_fil_rev_8_21_14_0_20_36_20</name>
    <dbReference type="NCBI Taxonomy" id="1974477"/>
    <lineage>
        <taxon>Bacteria</taxon>
        <taxon>Candidatus Komeiliibacteriota</taxon>
    </lineage>
</organism>
<evidence type="ECO:0000256" key="8">
    <source>
        <dbReference type="ARBA" id="ARBA00022840"/>
    </source>
</evidence>
<evidence type="ECO:0000313" key="19">
    <source>
        <dbReference type="Proteomes" id="UP000230564"/>
    </source>
</evidence>
<keyword evidence="9 16" id="KW-1133">Transmembrane helix</keyword>
<reference evidence="18 19" key="1">
    <citation type="submission" date="2017-09" db="EMBL/GenBank/DDBJ databases">
        <title>Depth-based differentiation of microbial function through sediment-hosted aquifers and enrichment of novel symbionts in the deep terrestrial subsurface.</title>
        <authorList>
            <person name="Probst A.J."/>
            <person name="Ladd B."/>
            <person name="Jarett J.K."/>
            <person name="Geller-Mcgrath D.E."/>
            <person name="Sieber C.M."/>
            <person name="Emerson J.B."/>
            <person name="Anantharaman K."/>
            <person name="Thomas B.C."/>
            <person name="Malmstrom R."/>
            <person name="Stieglmeier M."/>
            <person name="Klingl A."/>
            <person name="Woyke T."/>
            <person name="Ryan C.M."/>
            <person name="Banfield J.F."/>
        </authorList>
    </citation>
    <scope>NUCLEOTIDE SEQUENCE [LARGE SCALE GENOMIC DNA]</scope>
    <source>
        <strain evidence="18">CG11_big_fil_rev_8_21_14_0_20_36_20</strain>
    </source>
</reference>
<sequence length="723" mass="80344">MVRRRKRRPSKRKYVYEDEEVMEPWQMNPDTKKAIFTILIFALAFLSILSIFNLAGAFGQALNFALAYLFGWADWLFILVLLSLGYLLLRSSRYKVGWASYLGLFLIILSFSGALNFFIREFSFKEITSAGTGGGALGYIVGNLFYKFLGFWGSLVILLAIFLTGIFLAFNTSFKGMIERAKALGILKEKFLPDDQEYEEEDEGEEDEFEVDEIASDEGEVGERDKVPKKFPHQKIVIPFNLLQHSNSKPDSGDVQANMNKIKKTFENFGIEVTMGEVNVGPTVTQYTLRPAEGVRLAQMLTLQNDLSLALAAHPLRMEAPIPGKSLVGIEMPNQIISMVKLRDILESSAYEKRKNNLYIALGKDVAGQPIMANLATMPHLLIAGATGAGKSVCINNIILSLVYQNSPEELKFILIDPKRVDLTSYDQTPHLLTPVITETDKTINALRWVVKEMHERYKLLQASGKRNIDSYNKAVIVNRMPYIVVIVDEFAALMSLAAKEVEAAIISLAQMARAVGIHLVLATQRPSVDVITGLIKANITSRIAFFVASATDSKTILDSSGAEKLLGRGDMLFVTAESSKPKRIQGAYVSDEEIKVVVDFLKEKAEPEYNEAVIEKEIRGTPGFIGNGDYDDELALEAKEVVLKAGKASATLLQRRLKVGYARAARLLDILEEMGVVGSSEGSKPREVLISQDDLEDNFSSSLDEDEGDEQEHEDDDQEEGD</sequence>
<dbReference type="Proteomes" id="UP000230564">
    <property type="component" value="Unassembled WGS sequence"/>
</dbReference>
<evidence type="ECO:0000256" key="13">
    <source>
        <dbReference type="ARBA" id="ARBA00025923"/>
    </source>
</evidence>
<dbReference type="SUPFAM" id="SSF52540">
    <property type="entry name" value="P-loop containing nucleoside triphosphate hydrolases"/>
    <property type="match status" value="1"/>
</dbReference>
<dbReference type="SUPFAM" id="SSF46785">
    <property type="entry name" value="Winged helix' DNA-binding domain"/>
    <property type="match status" value="1"/>
</dbReference>
<dbReference type="GO" id="GO:0007059">
    <property type="term" value="P:chromosome segregation"/>
    <property type="evidence" value="ECO:0007669"/>
    <property type="project" value="UniProtKB-KW"/>
</dbReference>
<dbReference type="GO" id="GO:0005524">
    <property type="term" value="F:ATP binding"/>
    <property type="evidence" value="ECO:0007669"/>
    <property type="project" value="UniProtKB-UniRule"/>
</dbReference>
<proteinExistence type="inferred from homology"/>
<dbReference type="Gene3D" id="1.10.10.10">
    <property type="entry name" value="Winged helix-like DNA-binding domain superfamily/Winged helix DNA-binding domain"/>
    <property type="match status" value="1"/>
</dbReference>
<keyword evidence="7" id="KW-0159">Chromosome partition</keyword>
<feature type="transmembrane region" description="Helical" evidence="16">
    <location>
        <begin position="34"/>
        <end position="59"/>
    </location>
</feature>
<evidence type="ECO:0000256" key="16">
    <source>
        <dbReference type="SAM" id="Phobius"/>
    </source>
</evidence>
<dbReference type="InterPro" id="IPR050206">
    <property type="entry name" value="FtsK/SpoIIIE/SftA"/>
</dbReference>
<dbReference type="Gene3D" id="3.30.980.40">
    <property type="match status" value="1"/>
</dbReference>
<gene>
    <name evidence="18" type="ORF">COV55_03675</name>
</gene>
<dbReference type="Pfam" id="PF09397">
    <property type="entry name" value="FtsK_gamma"/>
    <property type="match status" value="1"/>
</dbReference>
<evidence type="ECO:0000256" key="1">
    <source>
        <dbReference type="ARBA" id="ARBA00004651"/>
    </source>
</evidence>
<keyword evidence="4 18" id="KW-0132">Cell division</keyword>
<dbReference type="AlphaFoldDB" id="A0A2H0NET5"/>
<feature type="transmembrane region" description="Helical" evidence="16">
    <location>
        <begin position="101"/>
        <end position="119"/>
    </location>
</feature>
<keyword evidence="10" id="KW-0238">DNA-binding</keyword>
<evidence type="ECO:0000256" key="5">
    <source>
        <dbReference type="ARBA" id="ARBA00022692"/>
    </source>
</evidence>
<dbReference type="PANTHER" id="PTHR22683">
    <property type="entry name" value="SPORULATION PROTEIN RELATED"/>
    <property type="match status" value="1"/>
</dbReference>
<dbReference type="InterPro" id="IPR036388">
    <property type="entry name" value="WH-like_DNA-bd_sf"/>
</dbReference>
<dbReference type="SMART" id="SM00843">
    <property type="entry name" value="Ftsk_gamma"/>
    <property type="match status" value="1"/>
</dbReference>
<dbReference type="InterPro" id="IPR002543">
    <property type="entry name" value="FtsK_dom"/>
</dbReference>
<feature type="transmembrane region" description="Helical" evidence="16">
    <location>
        <begin position="149"/>
        <end position="170"/>
    </location>
</feature>
<dbReference type="CDD" id="cd01127">
    <property type="entry name" value="TrwB_TraG_TraD_VirD4"/>
    <property type="match status" value="1"/>
</dbReference>
<comment type="subunit">
    <text evidence="13">Homohexamer. Forms a ring that surrounds DNA.</text>
</comment>
<dbReference type="GO" id="GO:0003677">
    <property type="term" value="F:DNA binding"/>
    <property type="evidence" value="ECO:0007669"/>
    <property type="project" value="UniProtKB-KW"/>
</dbReference>
<evidence type="ECO:0000259" key="17">
    <source>
        <dbReference type="PROSITE" id="PS50901"/>
    </source>
</evidence>
<keyword evidence="8 14" id="KW-0067">ATP-binding</keyword>